<organism evidence="1 2">
    <name type="scientific">Amphibiibacter pelophylacis</name>
    <dbReference type="NCBI Taxonomy" id="1799477"/>
    <lineage>
        <taxon>Bacteria</taxon>
        <taxon>Pseudomonadati</taxon>
        <taxon>Pseudomonadota</taxon>
        <taxon>Betaproteobacteria</taxon>
        <taxon>Burkholderiales</taxon>
        <taxon>Sphaerotilaceae</taxon>
        <taxon>Amphibiibacter</taxon>
    </lineage>
</organism>
<sequence>MTAKTETFAKLPHNLSFQRGIIVTDGAFYNLKSDKHLTNKEYENHPLTVVRHGIRATQNVISGDDTAKGSERSAANVQQTESAKTDHDAEGFVVSFGLRLIDLSSTLFACAADKPETTSAVRQSILDFAQRAKTSLGAEDVCRRMARNIANGSWLWRNRVSASSITVKVWRDKDCIAEFDALSIPMNHFNDFTDGEKTVARVLLEGLQGELKSALQITAAVYFGFKGSFEVYPSQAYIESKPRGFARPLYKLDPVRRHSTETTESAQVVGQAALRDQKISNRLRSIDTWYPDFDQVKRPIPVEPNGANLELMQLFRPKKYSAFTLFTRLNQIDPDTDDGKFCIAIMMRGGVLGEGDKGKEKAAAEEQS</sequence>
<comment type="caution">
    <text evidence="1">The sequence shown here is derived from an EMBL/GenBank/DDBJ whole genome shotgun (WGS) entry which is preliminary data.</text>
</comment>
<reference evidence="1" key="1">
    <citation type="submission" date="2023-10" db="EMBL/GenBank/DDBJ databases">
        <title>Amphibacter perezi, gen. nov., sp. nov. a novel taxa of the family Comamonadaceae, class Betaproteobacteria isolated from the skin microbiota of Pelophylax perezi from different populations.</title>
        <authorList>
            <person name="Costa S."/>
            <person name="Proenca D.N."/>
            <person name="Lopes I."/>
            <person name="Morais P.V."/>
        </authorList>
    </citation>
    <scope>NUCLEOTIDE SEQUENCE</scope>
    <source>
        <strain evidence="1">SL12-8</strain>
    </source>
</reference>
<proteinExistence type="predicted"/>
<protein>
    <submittedName>
        <fullName evidence="1">Type I-F CRISPR-associated protein Csy3</fullName>
    </submittedName>
</protein>
<evidence type="ECO:0000313" key="1">
    <source>
        <dbReference type="EMBL" id="MEJ7137841.1"/>
    </source>
</evidence>
<name>A0ACC6P0V1_9BURK</name>
<dbReference type="Proteomes" id="UP001364695">
    <property type="component" value="Unassembled WGS sequence"/>
</dbReference>
<gene>
    <name evidence="1" type="primary">csy3</name>
    <name evidence="1" type="ORF">RV045_05255</name>
</gene>
<keyword evidence="2" id="KW-1185">Reference proteome</keyword>
<evidence type="ECO:0000313" key="2">
    <source>
        <dbReference type="Proteomes" id="UP001364695"/>
    </source>
</evidence>
<dbReference type="EMBL" id="JAWDIE010000006">
    <property type="protein sequence ID" value="MEJ7137841.1"/>
    <property type="molecule type" value="Genomic_DNA"/>
</dbReference>
<accession>A0ACC6P0V1</accession>